<feature type="compositionally biased region" description="Gly residues" evidence="2">
    <location>
        <begin position="514"/>
        <end position="531"/>
    </location>
</feature>
<dbReference type="InterPro" id="IPR013087">
    <property type="entry name" value="Znf_C2H2_type"/>
</dbReference>
<sequence>MLLHPPQPSSSSAIAHYNLLPAPYSSRATPRSLAAVDRLPQPPQHPNLRADQPRHPDSPLEHSHNYHYVPRPQPAHSSPSPDAMYQQHPHVQPHLYDTHHQHLQNAHPNHPPNAMANPQQDFDQPRQQPPSIHTDNLVYPSDSGNYSPSPASSPSDHAMAAQSSSRPFSFPQPMSAPHSQNAFPPRYENDPSLPRFAFPNQTLDRRMSEPVLGAGRQAYPQPPPPHHDTFAYSGASSATTIQPSPLSPRPSSSYSSYGSYPGHERDNSGASLGSAGIQDAYAPSGAPTWGSGIKHSDLEQDAALASSPLSPLYAASAASGSDASGLPSPPLQSRPSPSQRPGQLSGRNLPSSPTSSNTPRAPGNSKTYSFVSLPGNAVKKRPRRRYDEIERLYQCSWPGCQKAYGTLNHLNAHVTMQRHGQKRSPNEFKELRKQWRQQKKEQEEQERELEREQAHVNAMAMQHEMQQYAHHPQMSEFEHHRHVRRRLSMAEPYPHPHAHAHPHPLPGHSYLHGGLQGHGPGPGQVHGGFGGAPPFNALQGPGMSMEARYGLPTPADDMAQFRYPPPPPSQVTHTQGLPSINLTHHNAGGPEDDIYFRNPANASQPIPLAPHGESVGPAWGTPHTPVHHHPHALRASQSFYSAQGASSSITLPPPHSLGGISASAPNPSPLSGSAFPSLGPSTGHPTSLSGQPDVNLGLPGPGGESGSPTPELAAHVSLGSNRLPPDSTLLTPLPGYEPDLDRDEVEHGRDRDQREYARDPRDERDSDWQQRGRERERYYAEAAQGNGRDQYE</sequence>
<proteinExistence type="predicted"/>
<dbReference type="PANTHER" id="PTHR36167:SF3">
    <property type="entry name" value="C2H2 FINGER DOMAIN TRANSCRIPTION FACTOR (EUROFUNG)-RELATED"/>
    <property type="match status" value="1"/>
</dbReference>
<name>A0A1M2VJ85_TRAPU</name>
<dbReference type="Proteomes" id="UP000184267">
    <property type="component" value="Unassembled WGS sequence"/>
</dbReference>
<dbReference type="Gene3D" id="3.30.160.60">
    <property type="entry name" value="Classic Zinc Finger"/>
    <property type="match status" value="1"/>
</dbReference>
<comment type="caution">
    <text evidence="4">The sequence shown here is derived from an EMBL/GenBank/DDBJ whole genome shotgun (WGS) entry which is preliminary data.</text>
</comment>
<feature type="domain" description="C2H2-type" evidence="3">
    <location>
        <begin position="393"/>
        <end position="424"/>
    </location>
</feature>
<feature type="region of interest" description="Disordered" evidence="2">
    <location>
        <begin position="214"/>
        <end position="279"/>
    </location>
</feature>
<protein>
    <recommendedName>
        <fullName evidence="3">C2H2-type domain-containing protein</fullName>
    </recommendedName>
</protein>
<dbReference type="GO" id="GO:0008270">
    <property type="term" value="F:zinc ion binding"/>
    <property type="evidence" value="ECO:0007669"/>
    <property type="project" value="UniProtKB-KW"/>
</dbReference>
<dbReference type="PROSITE" id="PS00028">
    <property type="entry name" value="ZINC_FINGER_C2H2_1"/>
    <property type="match status" value="1"/>
</dbReference>
<evidence type="ECO:0000313" key="5">
    <source>
        <dbReference type="Proteomes" id="UP000184267"/>
    </source>
</evidence>
<feature type="compositionally biased region" description="Low complexity" evidence="2">
    <location>
        <begin position="141"/>
        <end position="155"/>
    </location>
</feature>
<dbReference type="STRING" id="154538.A0A1M2VJ85"/>
<feature type="region of interest" description="Disordered" evidence="2">
    <location>
        <begin position="30"/>
        <end position="87"/>
    </location>
</feature>
<feature type="region of interest" description="Disordered" evidence="2">
    <location>
        <begin position="494"/>
        <end position="629"/>
    </location>
</feature>
<evidence type="ECO:0000256" key="1">
    <source>
        <dbReference type="PROSITE-ProRule" id="PRU00042"/>
    </source>
</evidence>
<feature type="compositionally biased region" description="Low complexity" evidence="2">
    <location>
        <begin position="315"/>
        <end position="326"/>
    </location>
</feature>
<feature type="compositionally biased region" description="Low complexity" evidence="2">
    <location>
        <begin position="103"/>
        <end position="130"/>
    </location>
</feature>
<feature type="compositionally biased region" description="Low complexity" evidence="2">
    <location>
        <begin position="162"/>
        <end position="175"/>
    </location>
</feature>
<keyword evidence="1" id="KW-0862">Zinc</keyword>
<dbReference type="OrthoDB" id="1939603at2759"/>
<evidence type="ECO:0000313" key="4">
    <source>
        <dbReference type="EMBL" id="OJT07593.1"/>
    </source>
</evidence>
<keyword evidence="1" id="KW-0863">Zinc-finger</keyword>
<feature type="compositionally biased region" description="Low complexity" evidence="2">
    <location>
        <begin position="723"/>
        <end position="734"/>
    </location>
</feature>
<dbReference type="OMA" id="AFPPRYE"/>
<feature type="region of interest" description="Disordered" evidence="2">
    <location>
        <begin position="431"/>
        <end position="452"/>
    </location>
</feature>
<reference evidence="4 5" key="1">
    <citation type="submission" date="2016-10" db="EMBL/GenBank/DDBJ databases">
        <title>Genome sequence of the basidiomycete white-rot fungus Trametes pubescens.</title>
        <authorList>
            <person name="Makela M.R."/>
            <person name="Granchi Z."/>
            <person name="Peng M."/>
            <person name="De Vries R.P."/>
            <person name="Grigoriev I."/>
            <person name="Riley R."/>
            <person name="Hilden K."/>
        </authorList>
    </citation>
    <scope>NUCLEOTIDE SEQUENCE [LARGE SCALE GENOMIC DNA]</scope>
    <source>
        <strain evidence="4 5">FBCC735</strain>
    </source>
</reference>
<keyword evidence="5" id="KW-1185">Reference proteome</keyword>
<feature type="region of interest" description="Disordered" evidence="2">
    <location>
        <begin position="315"/>
        <end position="382"/>
    </location>
</feature>
<gene>
    <name evidence="4" type="ORF">TRAPUB_1563</name>
</gene>
<evidence type="ECO:0000259" key="3">
    <source>
        <dbReference type="PROSITE" id="PS50157"/>
    </source>
</evidence>
<feature type="region of interest" description="Disordered" evidence="2">
    <location>
        <begin position="99"/>
        <end position="198"/>
    </location>
</feature>
<dbReference type="AlphaFoldDB" id="A0A1M2VJ85"/>
<keyword evidence="1" id="KW-0479">Metal-binding</keyword>
<feature type="compositionally biased region" description="Basic and acidic residues" evidence="2">
    <location>
        <begin position="51"/>
        <end position="64"/>
    </location>
</feature>
<feature type="compositionally biased region" description="Basic and acidic residues" evidence="2">
    <location>
        <begin position="744"/>
        <end position="779"/>
    </location>
</feature>
<dbReference type="PANTHER" id="PTHR36167">
    <property type="entry name" value="C2H2 FINGER DOMAIN TRANSCRIPTION FACTOR (EUROFUNG)-RELATED"/>
    <property type="match status" value="1"/>
</dbReference>
<evidence type="ECO:0000256" key="2">
    <source>
        <dbReference type="SAM" id="MobiDB-lite"/>
    </source>
</evidence>
<dbReference type="GO" id="GO:0006355">
    <property type="term" value="P:regulation of DNA-templated transcription"/>
    <property type="evidence" value="ECO:0007669"/>
    <property type="project" value="InterPro"/>
</dbReference>
<feature type="compositionally biased region" description="Polar residues" evidence="2">
    <location>
        <begin position="570"/>
        <end position="584"/>
    </location>
</feature>
<feature type="compositionally biased region" description="Low complexity" evidence="2">
    <location>
        <begin position="333"/>
        <end position="362"/>
    </location>
</feature>
<feature type="compositionally biased region" description="Low complexity" evidence="2">
    <location>
        <begin position="249"/>
        <end position="261"/>
    </location>
</feature>
<organism evidence="4 5">
    <name type="scientific">Trametes pubescens</name>
    <name type="common">White-rot fungus</name>
    <dbReference type="NCBI Taxonomy" id="154538"/>
    <lineage>
        <taxon>Eukaryota</taxon>
        <taxon>Fungi</taxon>
        <taxon>Dikarya</taxon>
        <taxon>Basidiomycota</taxon>
        <taxon>Agaricomycotina</taxon>
        <taxon>Agaricomycetes</taxon>
        <taxon>Polyporales</taxon>
        <taxon>Polyporaceae</taxon>
        <taxon>Trametes</taxon>
    </lineage>
</organism>
<feature type="region of interest" description="Disordered" evidence="2">
    <location>
        <begin position="644"/>
        <end position="792"/>
    </location>
</feature>
<dbReference type="EMBL" id="MNAD01001167">
    <property type="protein sequence ID" value="OJT07593.1"/>
    <property type="molecule type" value="Genomic_DNA"/>
</dbReference>
<dbReference type="InterPro" id="IPR039327">
    <property type="entry name" value="CON7-like"/>
</dbReference>
<accession>A0A1M2VJ85</accession>
<feature type="compositionally biased region" description="Polar residues" evidence="2">
    <location>
        <begin position="679"/>
        <end position="692"/>
    </location>
</feature>
<dbReference type="PROSITE" id="PS50157">
    <property type="entry name" value="ZINC_FINGER_C2H2_2"/>
    <property type="match status" value="1"/>
</dbReference>